<proteinExistence type="predicted"/>
<keyword evidence="2" id="KW-1185">Reference proteome</keyword>
<dbReference type="Proteomes" id="UP000027600">
    <property type="component" value="Chromosome I"/>
</dbReference>
<dbReference type="EMBL" id="HF545616">
    <property type="protein sequence ID" value="CCO05550.1"/>
    <property type="molecule type" value="Genomic_DNA"/>
</dbReference>
<evidence type="ECO:0000313" key="1">
    <source>
        <dbReference type="EMBL" id="CCO05550.1"/>
    </source>
</evidence>
<organism evidence="1 2">
    <name type="scientific">Ruminococcus bicirculans</name>
    <name type="common">ex Wegman et al. 2014</name>
    <dbReference type="NCBI Taxonomy" id="1160721"/>
    <lineage>
        <taxon>Bacteria</taxon>
        <taxon>Bacillati</taxon>
        <taxon>Bacillota</taxon>
        <taxon>Clostridia</taxon>
        <taxon>Eubacteriales</taxon>
        <taxon>Oscillospiraceae</taxon>
        <taxon>Ruminococcus</taxon>
    </lineage>
</organism>
<protein>
    <submittedName>
        <fullName evidence="1">Uncharacterized protein</fullName>
    </submittedName>
</protein>
<evidence type="ECO:0000313" key="2">
    <source>
        <dbReference type="Proteomes" id="UP000027600"/>
    </source>
</evidence>
<gene>
    <name evidence="1" type="ORF">RBI_I01852</name>
</gene>
<sequence length="111" mass="13002">MNTETPKKTKFDILEEIMISFQDDYETDYAQTHWVKTYKERKERLIQLQEEECELQANVIDDAHDLGFVEGIRYALNMMDMTDTGKGKNKELLEQLLNILEREVGVNGKKG</sequence>
<dbReference type="RefSeq" id="WP_038672550.1">
    <property type="nucleotide sequence ID" value="NZ_HF545616.1"/>
</dbReference>
<name>A0ABM9QHU4_9FIRM</name>
<reference evidence="1 2" key="1">
    <citation type="journal article" date="2014" name="Int. J. Syst. Evol. Microbiol.">
        <title>Complete genome of a new Firmicutes species belonging to the dominant human colonic microbiota ('Ruminococcus bicirculans') reveals two chromosomes and a selective capacity to utilize plant glucans.</title>
        <authorList>
            <consortium name="NISC Comparative Sequencing Program"/>
            <person name="Wegmann U."/>
            <person name="Louis P."/>
            <person name="Goesmann A."/>
            <person name="Henrissat B."/>
            <person name="Duncan S.H."/>
            <person name="Flint H.J."/>
        </authorList>
    </citation>
    <scope>NUCLEOTIDE SEQUENCE [LARGE SCALE GENOMIC DNA]</scope>
    <source>
        <strain evidence="1 2">80/3</strain>
    </source>
</reference>
<accession>A0ABM9QHU4</accession>